<name>A0A8S4QK59_9NEOP</name>
<feature type="non-terminal residue" evidence="2">
    <location>
        <position position="1"/>
    </location>
</feature>
<feature type="region of interest" description="Disordered" evidence="1">
    <location>
        <begin position="59"/>
        <end position="94"/>
    </location>
</feature>
<keyword evidence="3" id="KW-1185">Reference proteome</keyword>
<accession>A0A8S4QK59</accession>
<evidence type="ECO:0000313" key="3">
    <source>
        <dbReference type="Proteomes" id="UP000838756"/>
    </source>
</evidence>
<organism evidence="2 3">
    <name type="scientific">Pararge aegeria aegeria</name>
    <dbReference type="NCBI Taxonomy" id="348720"/>
    <lineage>
        <taxon>Eukaryota</taxon>
        <taxon>Metazoa</taxon>
        <taxon>Ecdysozoa</taxon>
        <taxon>Arthropoda</taxon>
        <taxon>Hexapoda</taxon>
        <taxon>Insecta</taxon>
        <taxon>Pterygota</taxon>
        <taxon>Neoptera</taxon>
        <taxon>Endopterygota</taxon>
        <taxon>Lepidoptera</taxon>
        <taxon>Glossata</taxon>
        <taxon>Ditrysia</taxon>
        <taxon>Papilionoidea</taxon>
        <taxon>Nymphalidae</taxon>
        <taxon>Satyrinae</taxon>
        <taxon>Satyrini</taxon>
        <taxon>Parargina</taxon>
        <taxon>Pararge</taxon>
    </lineage>
</organism>
<protein>
    <submittedName>
        <fullName evidence="2">Jg26550 protein</fullName>
    </submittedName>
</protein>
<evidence type="ECO:0000256" key="1">
    <source>
        <dbReference type="SAM" id="MobiDB-lite"/>
    </source>
</evidence>
<sequence>SSQYLFFSKILSKEKLDTVLCVCTKNEVKYISKIYTSPSSLKVSVLPLSRSAASFADITSSQKEAAEKGHQHSPLAGDKPGAGEQPMTSGLHEM</sequence>
<dbReference type="AlphaFoldDB" id="A0A8S4QK59"/>
<gene>
    <name evidence="2" type="primary">jg26550</name>
    <name evidence="2" type="ORF">PAEG_LOCUS2731</name>
</gene>
<dbReference type="EMBL" id="CAKXAJ010008499">
    <property type="protein sequence ID" value="CAH2210873.1"/>
    <property type="molecule type" value="Genomic_DNA"/>
</dbReference>
<dbReference type="Proteomes" id="UP000838756">
    <property type="component" value="Unassembled WGS sequence"/>
</dbReference>
<comment type="caution">
    <text evidence="2">The sequence shown here is derived from an EMBL/GenBank/DDBJ whole genome shotgun (WGS) entry which is preliminary data.</text>
</comment>
<reference evidence="2" key="1">
    <citation type="submission" date="2022-03" db="EMBL/GenBank/DDBJ databases">
        <authorList>
            <person name="Lindestad O."/>
        </authorList>
    </citation>
    <scope>NUCLEOTIDE SEQUENCE</scope>
</reference>
<evidence type="ECO:0000313" key="2">
    <source>
        <dbReference type="EMBL" id="CAH2210873.1"/>
    </source>
</evidence>
<proteinExistence type="predicted"/>